<evidence type="ECO:0000256" key="3">
    <source>
        <dbReference type="ARBA" id="ARBA00023274"/>
    </source>
</evidence>
<reference evidence="4 5" key="1">
    <citation type="journal article" date="2009" name="Appl. Environ. Microbiol.">
        <title>Metabolic versatility and indigenous origin of the archaeon Thermococcus sibiricus, isolated from a siberian oil reservoir, as revealed by genome analysis.</title>
        <authorList>
            <person name="Mardanov A.V."/>
            <person name="Ravin N.V."/>
            <person name="Svetlitchnyi V.A."/>
            <person name="Beletsky A.V."/>
            <person name="Miroshnichenko M.L."/>
            <person name="Bonch-Osmolovskaya E.A."/>
            <person name="Skryabin K.G."/>
        </authorList>
    </citation>
    <scope>NUCLEOTIDE SEQUENCE [LARGE SCALE GENOMIC DNA]</scope>
    <source>
        <strain evidence="5">DSM 12597 / MM 739</strain>
    </source>
</reference>
<dbReference type="GO" id="GO:0008312">
    <property type="term" value="F:7S RNA binding"/>
    <property type="evidence" value="ECO:0007669"/>
    <property type="project" value="InterPro"/>
</dbReference>
<keyword evidence="5" id="KW-1185">Reference proteome</keyword>
<dbReference type="eggNOG" id="arCOG01217">
    <property type="taxonomic scope" value="Archaea"/>
</dbReference>
<keyword evidence="1" id="KW-0963">Cytoplasm</keyword>
<sequence>MFKVKRFVIWVNEIDARIPRKYGREVPKNLAVDRPSLEEILEAAQALRLNIINIDREALNPRVSALDENLRVNGRIVVESNHGKSKTLKLITQKVREFRKLHRKK</sequence>
<gene>
    <name evidence="4" type="ordered locus">TSIB_0927</name>
</gene>
<dbReference type="Gene3D" id="3.30.56.30">
    <property type="entry name" value="Signal recognition particle, SRP19-like subunit"/>
    <property type="match status" value="1"/>
</dbReference>
<protein>
    <submittedName>
        <fullName evidence="4">Signal recognition particle 19 kDa protein</fullName>
    </submittedName>
</protein>
<dbReference type="GO" id="GO:0048500">
    <property type="term" value="C:signal recognition particle"/>
    <property type="evidence" value="ECO:0007669"/>
    <property type="project" value="InterPro"/>
</dbReference>
<proteinExistence type="predicted"/>
<dbReference type="KEGG" id="tsi:TSIB_0927"/>
<organism evidence="4 5">
    <name type="scientific">Thermococcus sibiricus (strain DSM 12597 / MM 739)</name>
    <dbReference type="NCBI Taxonomy" id="604354"/>
    <lineage>
        <taxon>Archaea</taxon>
        <taxon>Methanobacteriati</taxon>
        <taxon>Methanobacteriota</taxon>
        <taxon>Thermococci</taxon>
        <taxon>Thermococcales</taxon>
        <taxon>Thermococcaceae</taxon>
        <taxon>Thermococcus</taxon>
    </lineage>
</organism>
<dbReference type="STRING" id="604354.TSIB_0927"/>
<name>C6A2Z0_THESM</name>
<dbReference type="HOGENOM" id="CLU_169299_1_0_2"/>
<evidence type="ECO:0000256" key="1">
    <source>
        <dbReference type="ARBA" id="ARBA00022490"/>
    </source>
</evidence>
<accession>C6A2Z0</accession>
<dbReference type="Pfam" id="PF01922">
    <property type="entry name" value="SRP19"/>
    <property type="match status" value="1"/>
</dbReference>
<keyword evidence="3" id="KW-0687">Ribonucleoprotein</keyword>
<dbReference type="NCBIfam" id="NF002993">
    <property type="entry name" value="PRK03745.1"/>
    <property type="match status" value="1"/>
</dbReference>
<dbReference type="SUPFAM" id="SSF69695">
    <property type="entry name" value="SRP19"/>
    <property type="match status" value="1"/>
</dbReference>
<keyword evidence="2" id="KW-0733">Signal recognition particle</keyword>
<dbReference type="InterPro" id="IPR036521">
    <property type="entry name" value="SRP19-like_sf"/>
</dbReference>
<dbReference type="GO" id="GO:0006614">
    <property type="term" value="P:SRP-dependent cotranslational protein targeting to membrane"/>
    <property type="evidence" value="ECO:0007669"/>
    <property type="project" value="InterPro"/>
</dbReference>
<dbReference type="EMBL" id="CP001463">
    <property type="protein sequence ID" value="ACS89985.1"/>
    <property type="molecule type" value="Genomic_DNA"/>
</dbReference>
<evidence type="ECO:0000256" key="2">
    <source>
        <dbReference type="ARBA" id="ARBA00023135"/>
    </source>
</evidence>
<evidence type="ECO:0000313" key="4">
    <source>
        <dbReference type="EMBL" id="ACS89985.1"/>
    </source>
</evidence>
<dbReference type="InterPro" id="IPR002778">
    <property type="entry name" value="Signal_recog_particle_SRP19"/>
</dbReference>
<dbReference type="Proteomes" id="UP000009079">
    <property type="component" value="Chromosome"/>
</dbReference>
<dbReference type="AlphaFoldDB" id="C6A2Z0"/>
<evidence type="ECO:0000313" key="5">
    <source>
        <dbReference type="Proteomes" id="UP000009079"/>
    </source>
</evidence>